<keyword evidence="2" id="KW-1185">Reference proteome</keyword>
<dbReference type="AlphaFoldDB" id="A0A7R8CTA8"/>
<dbReference type="Proteomes" id="UP000675881">
    <property type="component" value="Chromosome 3"/>
</dbReference>
<gene>
    <name evidence="1" type="ORF">LSAA_7613</name>
</gene>
<evidence type="ECO:0000313" key="1">
    <source>
        <dbReference type="EMBL" id="CAF2888734.1"/>
    </source>
</evidence>
<evidence type="ECO:0000313" key="2">
    <source>
        <dbReference type="Proteomes" id="UP000675881"/>
    </source>
</evidence>
<sequence>MLLFEWQRETRQGIMKRGDYINFLDENLKETTEKLQLCHNWTYLHDNDAKHSAMLPSKSLDLNLIEYLLRDFKTRIPTNLTQLGVIAEKEWPNITLAACRKLVESYKIV</sequence>
<dbReference type="Gene3D" id="3.30.420.10">
    <property type="entry name" value="Ribonuclease H-like superfamily/Ribonuclease H"/>
    <property type="match status" value="1"/>
</dbReference>
<dbReference type="GO" id="GO:0003676">
    <property type="term" value="F:nucleic acid binding"/>
    <property type="evidence" value="ECO:0007669"/>
    <property type="project" value="InterPro"/>
</dbReference>
<protein>
    <submittedName>
        <fullName evidence="1">(salmon louse) hypothetical protein</fullName>
    </submittedName>
</protein>
<proteinExistence type="predicted"/>
<dbReference type="EMBL" id="HG994582">
    <property type="protein sequence ID" value="CAF2888734.1"/>
    <property type="molecule type" value="Genomic_DNA"/>
</dbReference>
<reference evidence="1" key="1">
    <citation type="submission" date="2021-02" db="EMBL/GenBank/DDBJ databases">
        <authorList>
            <person name="Bekaert M."/>
        </authorList>
    </citation>
    <scope>NUCLEOTIDE SEQUENCE</scope>
    <source>
        <strain evidence="1">IoA-00</strain>
    </source>
</reference>
<dbReference type="InterPro" id="IPR036397">
    <property type="entry name" value="RNaseH_sf"/>
</dbReference>
<name>A0A7R8CTA8_LEPSM</name>
<accession>A0A7R8CTA8</accession>
<organism evidence="1 2">
    <name type="scientific">Lepeophtheirus salmonis</name>
    <name type="common">Salmon louse</name>
    <name type="synonym">Caligus salmonis</name>
    <dbReference type="NCBI Taxonomy" id="72036"/>
    <lineage>
        <taxon>Eukaryota</taxon>
        <taxon>Metazoa</taxon>
        <taxon>Ecdysozoa</taxon>
        <taxon>Arthropoda</taxon>
        <taxon>Crustacea</taxon>
        <taxon>Multicrustacea</taxon>
        <taxon>Hexanauplia</taxon>
        <taxon>Copepoda</taxon>
        <taxon>Siphonostomatoida</taxon>
        <taxon>Caligidae</taxon>
        <taxon>Lepeophtheirus</taxon>
    </lineage>
</organism>